<name>A0A142ER24_9BACT</name>
<dbReference type="STRING" id="1727163.AO498_14105"/>
<accession>A0A142ER24</accession>
<evidence type="ECO:0000313" key="2">
    <source>
        <dbReference type="EMBL" id="AMQ57579.1"/>
    </source>
</evidence>
<organism evidence="2 3">
    <name type="scientific">Algoriphagus sanaruensis</name>
    <dbReference type="NCBI Taxonomy" id="1727163"/>
    <lineage>
        <taxon>Bacteria</taxon>
        <taxon>Pseudomonadati</taxon>
        <taxon>Bacteroidota</taxon>
        <taxon>Cytophagia</taxon>
        <taxon>Cytophagales</taxon>
        <taxon>Cyclobacteriaceae</taxon>
        <taxon>Algoriphagus</taxon>
    </lineage>
</organism>
<evidence type="ECO:0000259" key="1">
    <source>
        <dbReference type="Pfam" id="PF00535"/>
    </source>
</evidence>
<dbReference type="PATRIC" id="fig|1727163.4.peg.2960"/>
<keyword evidence="2" id="KW-0808">Transferase</keyword>
<dbReference type="PANTHER" id="PTHR22916">
    <property type="entry name" value="GLYCOSYLTRANSFERASE"/>
    <property type="match status" value="1"/>
</dbReference>
<dbReference type="GO" id="GO:0016758">
    <property type="term" value="F:hexosyltransferase activity"/>
    <property type="evidence" value="ECO:0007669"/>
    <property type="project" value="UniProtKB-ARBA"/>
</dbReference>
<dbReference type="KEGG" id="alm:AO498_14105"/>
<dbReference type="PANTHER" id="PTHR22916:SF3">
    <property type="entry name" value="UDP-GLCNAC:BETAGAL BETA-1,3-N-ACETYLGLUCOSAMINYLTRANSFERASE-LIKE PROTEIN 1"/>
    <property type="match status" value="1"/>
</dbReference>
<dbReference type="SUPFAM" id="SSF53448">
    <property type="entry name" value="Nucleotide-diphospho-sugar transferases"/>
    <property type="match status" value="1"/>
</dbReference>
<protein>
    <submittedName>
        <fullName evidence="2">Glycosyl transferase</fullName>
    </submittedName>
</protein>
<dbReference type="InterPro" id="IPR029044">
    <property type="entry name" value="Nucleotide-diphossugar_trans"/>
</dbReference>
<keyword evidence="3" id="KW-1185">Reference proteome</keyword>
<dbReference type="OrthoDB" id="6307329at2"/>
<feature type="domain" description="Glycosyltransferase 2-like" evidence="1">
    <location>
        <begin position="4"/>
        <end position="123"/>
    </location>
</feature>
<dbReference type="EMBL" id="CP012836">
    <property type="protein sequence ID" value="AMQ57579.1"/>
    <property type="molecule type" value="Genomic_DNA"/>
</dbReference>
<evidence type="ECO:0000313" key="3">
    <source>
        <dbReference type="Proteomes" id="UP000073816"/>
    </source>
</evidence>
<reference evidence="2 3" key="2">
    <citation type="journal article" date="2016" name="Genome Announc.">
        <title>Complete Genome Sequence of Algoriphagus sp. Strain M8-2, Isolated from a Brackish Lake.</title>
        <authorList>
            <person name="Muraguchi Y."/>
            <person name="Kushimoto K."/>
            <person name="Ohtsubo Y."/>
            <person name="Suzuki T."/>
            <person name="Dohra H."/>
            <person name="Kimbara K."/>
            <person name="Shintani M."/>
        </authorList>
    </citation>
    <scope>NUCLEOTIDE SEQUENCE [LARGE SCALE GENOMIC DNA]</scope>
    <source>
        <strain evidence="2 3">M8-2</strain>
    </source>
</reference>
<reference evidence="3" key="1">
    <citation type="submission" date="2015-09" db="EMBL/GenBank/DDBJ databases">
        <title>Complete sequence of Algoriphagus sp. M8-2.</title>
        <authorList>
            <person name="Shintani M."/>
        </authorList>
    </citation>
    <scope>NUCLEOTIDE SEQUENCE [LARGE SCALE GENOMIC DNA]</scope>
    <source>
        <strain evidence="3">M8-2</strain>
    </source>
</reference>
<dbReference type="CDD" id="cd00761">
    <property type="entry name" value="Glyco_tranf_GTA_type"/>
    <property type="match status" value="1"/>
</dbReference>
<dbReference type="Pfam" id="PF00535">
    <property type="entry name" value="Glycos_transf_2"/>
    <property type="match status" value="1"/>
</dbReference>
<dbReference type="RefSeq" id="WP_067549013.1">
    <property type="nucleotide sequence ID" value="NZ_CP012836.1"/>
</dbReference>
<dbReference type="FunFam" id="3.90.550.10:FF:000130">
    <property type="entry name" value="Family 2 glycosyl transferase"/>
    <property type="match status" value="1"/>
</dbReference>
<proteinExistence type="predicted"/>
<gene>
    <name evidence="2" type="ORF">AO498_14105</name>
</gene>
<sequence>MLVSIITPVHNSFSHIEDTIQSVLRQTFSDWELILIDDKSSDNGMDILAKYVRQDSRIRLLKNSKNRGAAITRNKGIEAAEGRYIAFLDSDDLWEPEKLETQLKFMIENDYAFSFTAYRKFKTEKIIGIQEVPEKVTHQELLKTCSIGCLTAMYDTEKLGKVYMPNISRRQDFALWLKLLKMVPYAYGLNIPLAKYRVRTDSISGNKFKAAKYQWRVYREFEHLNLIQASYYFIHYAFFGVLKTYLNKKES</sequence>
<dbReference type="AlphaFoldDB" id="A0A142ER24"/>
<dbReference type="Proteomes" id="UP000073816">
    <property type="component" value="Chromosome"/>
</dbReference>
<dbReference type="Gene3D" id="3.90.550.10">
    <property type="entry name" value="Spore Coat Polysaccharide Biosynthesis Protein SpsA, Chain A"/>
    <property type="match status" value="1"/>
</dbReference>
<dbReference type="InterPro" id="IPR001173">
    <property type="entry name" value="Glyco_trans_2-like"/>
</dbReference>